<evidence type="ECO:0000256" key="1">
    <source>
        <dbReference type="SAM" id="SignalP"/>
    </source>
</evidence>
<keyword evidence="1" id="KW-0732">Signal</keyword>
<dbReference type="EMBL" id="JAUOZU010000008">
    <property type="protein sequence ID" value="MDO6964969.1"/>
    <property type="molecule type" value="Genomic_DNA"/>
</dbReference>
<keyword evidence="3" id="KW-1185">Reference proteome</keyword>
<dbReference type="RefSeq" id="WP_304376886.1">
    <property type="nucleotide sequence ID" value="NZ_JAUOZU010000008.1"/>
</dbReference>
<proteinExistence type="predicted"/>
<feature type="chain" id="PRO_5047492961" evidence="1">
    <location>
        <begin position="20"/>
        <end position="77"/>
    </location>
</feature>
<reference evidence="2" key="1">
    <citation type="journal article" date="2015" name="Int. J. Syst. Evol. Microbiol.">
        <title>Rhizobium alvei sp. nov., isolated from a freshwater river.</title>
        <authorList>
            <person name="Sheu S.Y."/>
            <person name="Huang H.W."/>
            <person name="Young C.C."/>
            <person name="Chen W.M."/>
        </authorList>
    </citation>
    <scope>NUCLEOTIDE SEQUENCE</scope>
    <source>
        <strain evidence="2">TNR-22</strain>
    </source>
</reference>
<evidence type="ECO:0000313" key="3">
    <source>
        <dbReference type="Proteomes" id="UP001174932"/>
    </source>
</evidence>
<reference evidence="2" key="2">
    <citation type="submission" date="2023-07" db="EMBL/GenBank/DDBJ databases">
        <authorList>
            <person name="Shen H."/>
        </authorList>
    </citation>
    <scope>NUCLEOTIDE SEQUENCE</scope>
    <source>
        <strain evidence="2">TNR-22</strain>
    </source>
</reference>
<feature type="signal peptide" evidence="1">
    <location>
        <begin position="1"/>
        <end position="19"/>
    </location>
</feature>
<dbReference type="Proteomes" id="UP001174932">
    <property type="component" value="Unassembled WGS sequence"/>
</dbReference>
<name>A0ABT8YML5_9HYPH</name>
<protein>
    <submittedName>
        <fullName evidence="2">Uncharacterized protein</fullName>
    </submittedName>
</protein>
<evidence type="ECO:0000313" key="2">
    <source>
        <dbReference type="EMBL" id="MDO6964969.1"/>
    </source>
</evidence>
<comment type="caution">
    <text evidence="2">The sequence shown here is derived from an EMBL/GenBank/DDBJ whole genome shotgun (WGS) entry which is preliminary data.</text>
</comment>
<accession>A0ABT8YML5</accession>
<sequence>MKKFLIAATAAVIGTLSFASVSEAGWRHHHRHHGHFGIVVDLGPRYIVDAYPTCFVKKTVRFDRWGNRYIKKVKYCN</sequence>
<gene>
    <name evidence="2" type="ORF">Q4481_13455</name>
</gene>
<organism evidence="2 3">
    <name type="scientific">Rhizobium alvei</name>
    <dbReference type="NCBI Taxonomy" id="1132659"/>
    <lineage>
        <taxon>Bacteria</taxon>
        <taxon>Pseudomonadati</taxon>
        <taxon>Pseudomonadota</taxon>
        <taxon>Alphaproteobacteria</taxon>
        <taxon>Hyphomicrobiales</taxon>
        <taxon>Rhizobiaceae</taxon>
        <taxon>Rhizobium/Agrobacterium group</taxon>
        <taxon>Rhizobium</taxon>
    </lineage>
</organism>